<keyword evidence="1" id="KW-0732">Signal</keyword>
<feature type="signal peptide" evidence="1">
    <location>
        <begin position="1"/>
        <end position="31"/>
    </location>
</feature>
<gene>
    <name evidence="2" type="ORF">HV331_19665</name>
</gene>
<protein>
    <submittedName>
        <fullName evidence="2">Uncharacterized protein</fullName>
    </submittedName>
</protein>
<evidence type="ECO:0000313" key="3">
    <source>
        <dbReference type="Proteomes" id="UP000514462"/>
    </source>
</evidence>
<reference evidence="3" key="1">
    <citation type="submission" date="2020-06" db="EMBL/GenBank/DDBJ databases">
        <title>REHAB project genomes.</title>
        <authorList>
            <person name="Shaw L.P."/>
        </authorList>
    </citation>
    <scope>NUCLEOTIDE SEQUENCE [LARGE SCALE GENOMIC DNA]</scope>
    <source>
        <strain evidence="3">RHBSTW-00938</strain>
    </source>
</reference>
<evidence type="ECO:0000313" key="2">
    <source>
        <dbReference type="EMBL" id="QMR41578.1"/>
    </source>
</evidence>
<evidence type="ECO:0000256" key="1">
    <source>
        <dbReference type="SAM" id="SignalP"/>
    </source>
</evidence>
<organism evidence="2 3">
    <name type="scientific">Klebsiella aerogenes</name>
    <name type="common">Enterobacter aerogenes</name>
    <dbReference type="NCBI Taxonomy" id="548"/>
    <lineage>
        <taxon>Bacteria</taxon>
        <taxon>Pseudomonadati</taxon>
        <taxon>Pseudomonadota</taxon>
        <taxon>Gammaproteobacteria</taxon>
        <taxon>Enterobacterales</taxon>
        <taxon>Enterobacteriaceae</taxon>
        <taxon>Klebsiella/Raoultella group</taxon>
        <taxon>Klebsiella</taxon>
    </lineage>
</organism>
<dbReference type="AlphaFoldDB" id="A0AAP9U6K1"/>
<sequence length="166" mass="18344">MQDKILSKKSSRISMASLFVSLTCFGAPALADGLPQISSSVENGKCSIKVNDKVIDTYKCEYTRPPSLLSYSYLYELDERLLVFIDQPMGNACDGGPLHIIRKKEDGDYKPLGTIDFCGGHYPEVISGPKTFSINIPSIPVEGTDKTIPSEKWVLSGDHIKKNKQR</sequence>
<dbReference type="Proteomes" id="UP000514462">
    <property type="component" value="Chromosome"/>
</dbReference>
<feature type="chain" id="PRO_5042815526" evidence="1">
    <location>
        <begin position="32"/>
        <end position="166"/>
    </location>
</feature>
<accession>A0AAP9U6K1</accession>
<dbReference type="RefSeq" id="WP_182014670.1">
    <property type="nucleotide sequence ID" value="NZ_CP055904.1"/>
</dbReference>
<name>A0AAP9U6K1_KLEAE</name>
<proteinExistence type="predicted"/>
<dbReference type="EMBL" id="CP055904">
    <property type="protein sequence ID" value="QMR41578.1"/>
    <property type="molecule type" value="Genomic_DNA"/>
</dbReference>